<dbReference type="eggNOG" id="COG2960">
    <property type="taxonomic scope" value="Bacteria"/>
</dbReference>
<dbReference type="OrthoDB" id="182303at2"/>
<accession>A6DLG4</accession>
<reference evidence="1 2" key="1">
    <citation type="journal article" date="2010" name="J. Bacteriol.">
        <title>Genome sequence of Lentisphaera araneosa HTCC2155T, the type species of the order Lentisphaerales in the phylum Lentisphaerae.</title>
        <authorList>
            <person name="Thrash J.C."/>
            <person name="Cho J.C."/>
            <person name="Vergin K.L."/>
            <person name="Morris R.M."/>
            <person name="Giovannoni S.J."/>
        </authorList>
    </citation>
    <scope>NUCLEOTIDE SEQUENCE [LARGE SCALE GENOMIC DNA]</scope>
    <source>
        <strain evidence="1 2">HTCC2155</strain>
    </source>
</reference>
<proteinExistence type="predicted"/>
<evidence type="ECO:0000313" key="1">
    <source>
        <dbReference type="EMBL" id="EDM27419.1"/>
    </source>
</evidence>
<comment type="caution">
    <text evidence="1">The sequence shown here is derived from an EMBL/GenBank/DDBJ whole genome shotgun (WGS) entry which is preliminary data.</text>
</comment>
<sequence length="443" mass="49603">MNAFDQFSRRRVIQVAGLAMSLPWLETFADKKQDIAKTRAVFIFLPNGVWSPDWKPEQAGAGYTMPASLKSLEEYRKDFLLLSNLGHEKARSNGDGAGDHARSSGTFLTARQIRKTSGKNIQAGVSFDQVLASQIRGECTFDSLEYSMESGGVAGQCDSGYSCAYVNNISWANAQLPLARESGVRDAFERLFGDPEAHLSRRQKALARARQSSVLDLVQQESQDLMRVVSKSDRLKIEEYQDALRDMEKSMMIASETDLDESFEVPDFSTDKSFSYPRKVKLFYDVMTLALQTNKTRVSTLMLGRGGSNLRHKSLGVEEGHHSLSHHQNKEHKIEQLKKIDRYHVEHFSYFLQKLKRVQEGEQNLLDNSMVLFGSCIRDGNRHDHHNLPLILAGKGRGAIKSGGHKVYAEETPLSNLFLGMSNAFGTPVQKFGDSTERIALGS</sequence>
<dbReference type="EMBL" id="ABCK01000009">
    <property type="protein sequence ID" value="EDM27419.1"/>
    <property type="molecule type" value="Genomic_DNA"/>
</dbReference>
<dbReference type="RefSeq" id="WP_007278724.1">
    <property type="nucleotide sequence ID" value="NZ_ABCK01000009.1"/>
</dbReference>
<gene>
    <name evidence="1" type="ORF">LNTAR_04886</name>
</gene>
<dbReference type="Proteomes" id="UP000004947">
    <property type="component" value="Unassembled WGS sequence"/>
</dbReference>
<dbReference type="InterPro" id="IPR011447">
    <property type="entry name" value="DUF1552"/>
</dbReference>
<evidence type="ECO:0000313" key="2">
    <source>
        <dbReference type="Proteomes" id="UP000004947"/>
    </source>
</evidence>
<evidence type="ECO:0008006" key="3">
    <source>
        <dbReference type="Google" id="ProtNLM"/>
    </source>
</evidence>
<organism evidence="1 2">
    <name type="scientific">Lentisphaera araneosa HTCC2155</name>
    <dbReference type="NCBI Taxonomy" id="313628"/>
    <lineage>
        <taxon>Bacteria</taxon>
        <taxon>Pseudomonadati</taxon>
        <taxon>Lentisphaerota</taxon>
        <taxon>Lentisphaeria</taxon>
        <taxon>Lentisphaerales</taxon>
        <taxon>Lentisphaeraceae</taxon>
        <taxon>Lentisphaera</taxon>
    </lineage>
</organism>
<name>A6DLG4_9BACT</name>
<keyword evidence="2" id="KW-1185">Reference proteome</keyword>
<dbReference type="Pfam" id="PF07586">
    <property type="entry name" value="HXXSHH"/>
    <property type="match status" value="1"/>
</dbReference>
<dbReference type="STRING" id="313628.LNTAR_04886"/>
<dbReference type="AlphaFoldDB" id="A6DLG4"/>
<protein>
    <recommendedName>
        <fullName evidence="3">DUF1552 domain-containing protein</fullName>
    </recommendedName>
</protein>